<keyword evidence="2" id="KW-1185">Reference proteome</keyword>
<evidence type="ECO:0000313" key="2">
    <source>
        <dbReference type="Proteomes" id="UP000035681"/>
    </source>
</evidence>
<protein>
    <submittedName>
        <fullName evidence="3 4">Rho-GAP domain-containing protein</fullName>
    </submittedName>
</protein>
<dbReference type="InterPro" id="IPR008936">
    <property type="entry name" value="Rho_GTPase_activation_prot"/>
</dbReference>
<proteinExistence type="predicted"/>
<accession>A0A0K0EJT8</accession>
<dbReference type="WBParaSite" id="SSTP_0000973000.1">
    <property type="protein sequence ID" value="SSTP_0000973000.1"/>
    <property type="gene ID" value="SSTP_0000973000"/>
</dbReference>
<sequence length="346" mass="39805">MSDIDITLEEREEEENKKIEMDCLLSLNSIIDNVSFLETFPSKSYLNMSSKEINNESTNFFNNSTYFDNNKSLIVYNLSSNDKEPSESYSEFILQPAMQYFLATICDLKIDDKKKQRLGVRYVKTPEVQKLLLKLTRKKKISKKNELDTVDPNVIISVLKEILSEFPGGIFADDNEEFISVTLSSSLDYALLYVNGLIASLPLLLRQFTYLICKSLNNLAKQSAGSLTDSYTDMVLLFTPILFPTAIKDMSRFLRASRITLILIDLCDKVFKQFMEINEVCENDDEFFKKVVQSLSKLVNGMDISDSETDYENMIHEYNESLDVIDNVASNVQKSKNDYYQFTYVE</sequence>
<dbReference type="SUPFAM" id="SSF48350">
    <property type="entry name" value="GTPase activation domain, GAP"/>
    <property type="match status" value="1"/>
</dbReference>
<dbReference type="AlphaFoldDB" id="A0A0K0EJT8"/>
<feature type="domain" description="Rho-GAP" evidence="1">
    <location>
        <begin position="76"/>
        <end position="271"/>
    </location>
</feature>
<dbReference type="InterPro" id="IPR000198">
    <property type="entry name" value="RhoGAP_dom"/>
</dbReference>
<dbReference type="Pfam" id="PF00620">
    <property type="entry name" value="RhoGAP"/>
    <property type="match status" value="1"/>
</dbReference>
<evidence type="ECO:0000313" key="4">
    <source>
        <dbReference type="WBParaSite" id="TCONS_00010249.p1"/>
    </source>
</evidence>
<dbReference type="WBParaSite" id="TCONS_00010249.p1">
    <property type="protein sequence ID" value="TCONS_00010249.p1"/>
    <property type="gene ID" value="XLOC_007947"/>
</dbReference>
<name>A0A0K0EJT8_STRER</name>
<organism evidence="3">
    <name type="scientific">Strongyloides stercoralis</name>
    <name type="common">Threadworm</name>
    <dbReference type="NCBI Taxonomy" id="6248"/>
    <lineage>
        <taxon>Eukaryota</taxon>
        <taxon>Metazoa</taxon>
        <taxon>Ecdysozoa</taxon>
        <taxon>Nematoda</taxon>
        <taxon>Chromadorea</taxon>
        <taxon>Rhabditida</taxon>
        <taxon>Tylenchina</taxon>
        <taxon>Panagrolaimomorpha</taxon>
        <taxon>Strongyloidoidea</taxon>
        <taxon>Strongyloididae</taxon>
        <taxon>Strongyloides</taxon>
    </lineage>
</organism>
<reference evidence="3" key="1">
    <citation type="submission" date="2015-08" db="UniProtKB">
        <authorList>
            <consortium name="WormBaseParasite"/>
        </authorList>
    </citation>
    <scope>IDENTIFICATION</scope>
</reference>
<dbReference type="GO" id="GO:0007165">
    <property type="term" value="P:signal transduction"/>
    <property type="evidence" value="ECO:0007669"/>
    <property type="project" value="InterPro"/>
</dbReference>
<dbReference type="Gene3D" id="1.10.555.10">
    <property type="entry name" value="Rho GTPase activation protein"/>
    <property type="match status" value="1"/>
</dbReference>
<dbReference type="PROSITE" id="PS50238">
    <property type="entry name" value="RHOGAP"/>
    <property type="match status" value="1"/>
</dbReference>
<evidence type="ECO:0000259" key="1">
    <source>
        <dbReference type="PROSITE" id="PS50238"/>
    </source>
</evidence>
<dbReference type="Proteomes" id="UP000035681">
    <property type="component" value="Unplaced"/>
</dbReference>
<evidence type="ECO:0000313" key="3">
    <source>
        <dbReference type="WBParaSite" id="SSTP_0000973000.1"/>
    </source>
</evidence>